<dbReference type="PROSITE" id="PS51820">
    <property type="entry name" value="PA14"/>
    <property type="match status" value="1"/>
</dbReference>
<dbReference type="EMBL" id="BJTG01000001">
    <property type="protein sequence ID" value="GEJ55482.1"/>
    <property type="molecule type" value="Genomic_DNA"/>
</dbReference>
<dbReference type="InterPro" id="IPR002772">
    <property type="entry name" value="Glyco_hydro_3_C"/>
</dbReference>
<dbReference type="InterPro" id="IPR011658">
    <property type="entry name" value="PA14_dom"/>
</dbReference>
<organism evidence="5 6">
    <name type="scientific">Anaeromyxobacter diazotrophicus</name>
    <dbReference type="NCBI Taxonomy" id="2590199"/>
    <lineage>
        <taxon>Bacteria</taxon>
        <taxon>Pseudomonadati</taxon>
        <taxon>Myxococcota</taxon>
        <taxon>Myxococcia</taxon>
        <taxon>Myxococcales</taxon>
        <taxon>Cystobacterineae</taxon>
        <taxon>Anaeromyxobacteraceae</taxon>
        <taxon>Anaeromyxobacter</taxon>
    </lineage>
</organism>
<dbReference type="PRINTS" id="PR00133">
    <property type="entry name" value="GLHYDRLASE3"/>
</dbReference>
<evidence type="ECO:0000256" key="1">
    <source>
        <dbReference type="ARBA" id="ARBA00005336"/>
    </source>
</evidence>
<comment type="similarity">
    <text evidence="1">Belongs to the glycosyl hydrolase 3 family.</text>
</comment>
<feature type="compositionally biased region" description="Gly residues" evidence="3">
    <location>
        <begin position="861"/>
        <end position="879"/>
    </location>
</feature>
<dbReference type="GO" id="GO:0005975">
    <property type="term" value="P:carbohydrate metabolic process"/>
    <property type="evidence" value="ECO:0007669"/>
    <property type="project" value="InterPro"/>
</dbReference>
<dbReference type="Pfam" id="PF07691">
    <property type="entry name" value="PA14"/>
    <property type="match status" value="1"/>
</dbReference>
<dbReference type="InterPro" id="IPR026891">
    <property type="entry name" value="Fn3-like"/>
</dbReference>
<evidence type="ECO:0000313" key="5">
    <source>
        <dbReference type="EMBL" id="GEJ55482.1"/>
    </source>
</evidence>
<dbReference type="GO" id="GO:0004553">
    <property type="term" value="F:hydrolase activity, hydrolyzing O-glycosyl compounds"/>
    <property type="evidence" value="ECO:0007669"/>
    <property type="project" value="InterPro"/>
</dbReference>
<dbReference type="Gene3D" id="2.60.40.10">
    <property type="entry name" value="Immunoglobulins"/>
    <property type="match status" value="1"/>
</dbReference>
<dbReference type="InterPro" id="IPR017853">
    <property type="entry name" value="GH"/>
</dbReference>
<feature type="compositionally biased region" description="Low complexity" evidence="3">
    <location>
        <begin position="851"/>
        <end position="860"/>
    </location>
</feature>
<feature type="compositionally biased region" description="Basic and acidic residues" evidence="3">
    <location>
        <begin position="794"/>
        <end position="804"/>
    </location>
</feature>
<accession>A0A7I9VGG1</accession>
<dbReference type="SMART" id="SM00758">
    <property type="entry name" value="PA14"/>
    <property type="match status" value="1"/>
</dbReference>
<proteinExistence type="inferred from homology"/>
<dbReference type="SUPFAM" id="SSF52279">
    <property type="entry name" value="Beta-D-glucan exohydrolase, C-terminal domain"/>
    <property type="match status" value="1"/>
</dbReference>
<dbReference type="PANTHER" id="PTHR42715:SF10">
    <property type="entry name" value="BETA-GLUCOSIDASE"/>
    <property type="match status" value="1"/>
</dbReference>
<sequence length="899" mass="94168">MDASLAPDARADLLLSAMTLEEKVDLATGESCLLYGFYNAPIARLAIPALTMTDGPAGIRIPYRRVNDGRATLLPAPIALAATWDPDLAAVQGDVLGSEAFSTGHNVLLGPTLDLARLPLAGRNFETFGEDPLLASRMAVAVIQGIQRHPVLATAKHYSTYTQERDRFTVDERVDERWLHELYLRPFESAVRDGHVAAVMCGFNRVNGVFACEDRALLRDVLDGELGFDGYVMSDWGGTHTTLGAAAAGLDQELAFGKYFGWALFDAVQGGAVAAPMVDAKARRIVRSMLGHGLFDQPVQEGPLPDAEHGQRSREIGEQGIVLLQNAGGLLPLDASAVHSIAVIGADAANASTEGGGAARVEPTYAVTPLDGVRERAGGGVRVDYAAGTDPITAAHLLPGLPPVPSSVLSPPGASAHGLEAEYWSNTRFDGDPDIRRVDGQVAVSLGFFSYQSVNASSVPQSLVQYTLSRFSARWTGTLTAPATGPFQFSLTTRGRGWLWIDGSLVIDDSVSHDLGSKTATVQLVAGERHAIRIDYAADADAIGTKTDVGGDVMLGWEVPAGTVFPSVREAARLAAADDLAIVVVRDYGTEERDRPSLALPGDQDQLVREVAAANPRTIVVLMTGQPVDMPWLGSVAAVVEAWYPGQEQGRAIARVLFGDVNPSGKLPITFPRTLADTPAASQGVASDAVGPVLTFSEGGLLGYRWYDARGLGPLFPFGHGLSYTSFRYDGAELTSPASPADAWRVGFTITNAGPRDGTEVAQVYAEACGGDPEAAPKQLAGFAKVSLRAGESRRVSVDVDPRSRSSWSATAHAWQPASCTPTVYVGSSSRDLRLTAGAAASSGGAPGQAPPTGTSPTGTSPGGGGPAGGSRGGCGQSGDGGLGVGLALWALFSRRRRR</sequence>
<gene>
    <name evidence="5" type="ORF">AMYX_02230</name>
</gene>
<feature type="region of interest" description="Disordered" evidence="3">
    <location>
        <begin position="839"/>
        <end position="879"/>
    </location>
</feature>
<dbReference type="Pfam" id="PF14310">
    <property type="entry name" value="Fn3-like"/>
    <property type="match status" value="1"/>
</dbReference>
<dbReference type="InterPro" id="IPR036881">
    <property type="entry name" value="Glyco_hydro_3_C_sf"/>
</dbReference>
<dbReference type="Pfam" id="PF01915">
    <property type="entry name" value="Glyco_hydro_3_C"/>
    <property type="match status" value="1"/>
</dbReference>
<evidence type="ECO:0000256" key="3">
    <source>
        <dbReference type="SAM" id="MobiDB-lite"/>
    </source>
</evidence>
<dbReference type="InterPro" id="IPR036962">
    <property type="entry name" value="Glyco_hydro_3_N_sf"/>
</dbReference>
<feature type="region of interest" description="Disordered" evidence="3">
    <location>
        <begin position="794"/>
        <end position="813"/>
    </location>
</feature>
<dbReference type="Gene3D" id="2.60.120.260">
    <property type="entry name" value="Galactose-binding domain-like"/>
    <property type="match status" value="1"/>
</dbReference>
<evidence type="ECO:0000259" key="4">
    <source>
        <dbReference type="PROSITE" id="PS51820"/>
    </source>
</evidence>
<dbReference type="Gene3D" id="3.40.50.1700">
    <property type="entry name" value="Glycoside hydrolase family 3 C-terminal domain"/>
    <property type="match status" value="1"/>
</dbReference>
<feature type="domain" description="PA14" evidence="4">
    <location>
        <begin position="414"/>
        <end position="572"/>
    </location>
</feature>
<evidence type="ECO:0000256" key="2">
    <source>
        <dbReference type="ARBA" id="ARBA00022801"/>
    </source>
</evidence>
<dbReference type="InterPro" id="IPR037524">
    <property type="entry name" value="PA14/GLEYA"/>
</dbReference>
<dbReference type="SMART" id="SM01217">
    <property type="entry name" value="Fn3_like"/>
    <property type="match status" value="1"/>
</dbReference>
<evidence type="ECO:0000313" key="6">
    <source>
        <dbReference type="Proteomes" id="UP000503640"/>
    </source>
</evidence>
<dbReference type="PANTHER" id="PTHR42715">
    <property type="entry name" value="BETA-GLUCOSIDASE"/>
    <property type="match status" value="1"/>
</dbReference>
<protein>
    <submittedName>
        <fullName evidence="5">Beta-glucosidase</fullName>
    </submittedName>
</protein>
<dbReference type="Proteomes" id="UP000503640">
    <property type="component" value="Unassembled WGS sequence"/>
</dbReference>
<dbReference type="Gene3D" id="3.20.20.300">
    <property type="entry name" value="Glycoside hydrolase, family 3, N-terminal domain"/>
    <property type="match status" value="1"/>
</dbReference>
<dbReference type="InterPro" id="IPR001764">
    <property type="entry name" value="Glyco_hydro_3_N"/>
</dbReference>
<dbReference type="RefSeq" id="WP_176062279.1">
    <property type="nucleotide sequence ID" value="NZ_BJTG01000001.1"/>
</dbReference>
<keyword evidence="2" id="KW-0378">Hydrolase</keyword>
<dbReference type="SUPFAM" id="SSF51445">
    <property type="entry name" value="(Trans)glycosidases"/>
    <property type="match status" value="1"/>
</dbReference>
<dbReference type="Pfam" id="PF00933">
    <property type="entry name" value="Glyco_hydro_3"/>
    <property type="match status" value="1"/>
</dbReference>
<keyword evidence="6" id="KW-1185">Reference proteome</keyword>
<reference evidence="6" key="1">
    <citation type="journal article" date="2020" name="Appl. Environ. Microbiol.">
        <title>Diazotrophic Anaeromyxobacter Isolates from Soils.</title>
        <authorList>
            <person name="Masuda Y."/>
            <person name="Yamanaka H."/>
            <person name="Xu Z.X."/>
            <person name="Shiratori Y."/>
            <person name="Aono T."/>
            <person name="Amachi S."/>
            <person name="Senoo K."/>
            <person name="Itoh H."/>
        </authorList>
    </citation>
    <scope>NUCLEOTIDE SEQUENCE [LARGE SCALE GENOMIC DNA]</scope>
    <source>
        <strain evidence="6">R267</strain>
    </source>
</reference>
<dbReference type="AlphaFoldDB" id="A0A7I9VGG1"/>
<name>A0A7I9VGG1_9BACT</name>
<comment type="caution">
    <text evidence="5">The sequence shown here is derived from an EMBL/GenBank/DDBJ whole genome shotgun (WGS) entry which is preliminary data.</text>
</comment>
<dbReference type="InterPro" id="IPR013783">
    <property type="entry name" value="Ig-like_fold"/>
</dbReference>
<dbReference type="InterPro" id="IPR050288">
    <property type="entry name" value="Cellulose_deg_GH3"/>
</dbReference>